<dbReference type="SUPFAM" id="SSF116842">
    <property type="entry name" value="XseB-like"/>
    <property type="match status" value="1"/>
</dbReference>
<evidence type="ECO:0000256" key="4">
    <source>
        <dbReference type="ARBA" id="ARBA00022801"/>
    </source>
</evidence>
<protein>
    <recommendedName>
        <fullName evidence="6">Exodeoxyribonuclease 7 small subunit</fullName>
        <ecNumber evidence="6">3.1.11.6</ecNumber>
    </recommendedName>
    <alternativeName>
        <fullName evidence="6">Exodeoxyribonuclease VII small subunit</fullName>
        <shortName evidence="6">Exonuclease VII small subunit</shortName>
    </alternativeName>
</protein>
<comment type="catalytic activity">
    <reaction evidence="6">
        <text>Exonucleolytic cleavage in either 5'- to 3'- or 3'- to 5'-direction to yield nucleoside 5'-phosphates.</text>
        <dbReference type="EC" id="3.1.11.6"/>
    </reaction>
</comment>
<organism evidence="7 8">
    <name type="scientific">Roseburia lenta</name>
    <dbReference type="NCBI Taxonomy" id="2763061"/>
    <lineage>
        <taxon>Bacteria</taxon>
        <taxon>Bacillati</taxon>
        <taxon>Bacillota</taxon>
        <taxon>Clostridia</taxon>
        <taxon>Lachnospirales</taxon>
        <taxon>Lachnospiraceae</taxon>
        <taxon>Roseburia</taxon>
    </lineage>
</organism>
<dbReference type="RefSeq" id="WP_118282000.1">
    <property type="nucleotide sequence ID" value="NZ_JACOPG010000004.1"/>
</dbReference>
<comment type="function">
    <text evidence="6">Bidirectionally degrades single-stranded DNA into large acid-insoluble oligonucleotides, which are then degraded further into small acid-soluble oligonucleotides.</text>
</comment>
<dbReference type="GO" id="GO:0008855">
    <property type="term" value="F:exodeoxyribonuclease VII activity"/>
    <property type="evidence" value="ECO:0007669"/>
    <property type="project" value="UniProtKB-EC"/>
</dbReference>
<dbReference type="EMBL" id="JACOPG010000004">
    <property type="protein sequence ID" value="MBC5687063.1"/>
    <property type="molecule type" value="Genomic_DNA"/>
</dbReference>
<dbReference type="EC" id="3.1.11.6" evidence="6"/>
<dbReference type="NCBIfam" id="TIGR01280">
    <property type="entry name" value="xseB"/>
    <property type="match status" value="1"/>
</dbReference>
<dbReference type="InterPro" id="IPR003761">
    <property type="entry name" value="Exonuc_VII_S"/>
</dbReference>
<keyword evidence="3 6" id="KW-0540">Nuclease</keyword>
<dbReference type="Gene3D" id="1.10.287.1040">
    <property type="entry name" value="Exonuclease VII, small subunit"/>
    <property type="match status" value="1"/>
</dbReference>
<dbReference type="HAMAP" id="MF_00337">
    <property type="entry name" value="Exonuc_7_S"/>
    <property type="match status" value="1"/>
</dbReference>
<comment type="similarity">
    <text evidence="1 6">Belongs to the XseB family.</text>
</comment>
<keyword evidence="5 6" id="KW-0269">Exonuclease</keyword>
<gene>
    <name evidence="6 7" type="primary">xseB</name>
    <name evidence="7" type="ORF">H8R94_10680</name>
</gene>
<evidence type="ECO:0000256" key="2">
    <source>
        <dbReference type="ARBA" id="ARBA00022490"/>
    </source>
</evidence>
<evidence type="ECO:0000313" key="8">
    <source>
        <dbReference type="Proteomes" id="UP000643810"/>
    </source>
</evidence>
<comment type="caution">
    <text evidence="7">The sequence shown here is derived from an EMBL/GenBank/DDBJ whole genome shotgun (WGS) entry which is preliminary data.</text>
</comment>
<proteinExistence type="inferred from homology"/>
<evidence type="ECO:0000313" key="7">
    <source>
        <dbReference type="EMBL" id="MBC5687063.1"/>
    </source>
</evidence>
<comment type="subcellular location">
    <subcellularLocation>
        <location evidence="6">Cytoplasm</location>
    </subcellularLocation>
</comment>
<evidence type="ECO:0000256" key="3">
    <source>
        <dbReference type="ARBA" id="ARBA00022722"/>
    </source>
</evidence>
<keyword evidence="2 6" id="KW-0963">Cytoplasm</keyword>
<accession>A0ABR7GIE7</accession>
<keyword evidence="8" id="KW-1185">Reference proteome</keyword>
<reference evidence="7 8" key="1">
    <citation type="submission" date="2020-08" db="EMBL/GenBank/DDBJ databases">
        <title>Genome public.</title>
        <authorList>
            <person name="Liu C."/>
            <person name="Sun Q."/>
        </authorList>
    </citation>
    <scope>NUCLEOTIDE SEQUENCE [LARGE SCALE GENOMIC DNA]</scope>
    <source>
        <strain evidence="7 8">NSJ-9</strain>
    </source>
</reference>
<evidence type="ECO:0000256" key="5">
    <source>
        <dbReference type="ARBA" id="ARBA00022839"/>
    </source>
</evidence>
<dbReference type="Pfam" id="PF02609">
    <property type="entry name" value="Exonuc_VII_S"/>
    <property type="match status" value="1"/>
</dbReference>
<dbReference type="InterPro" id="IPR037004">
    <property type="entry name" value="Exonuc_VII_ssu_sf"/>
</dbReference>
<dbReference type="PANTHER" id="PTHR34137:SF1">
    <property type="entry name" value="EXODEOXYRIBONUCLEASE 7 SMALL SUBUNIT"/>
    <property type="match status" value="1"/>
</dbReference>
<sequence length="72" mass="8383">MEEKELTIEQSFAEIEEILNKLESNEVTLEDSFLLYQSGMQQIKHCNDLMNAVEQKVQMLNSNGELETFEEV</sequence>
<dbReference type="Proteomes" id="UP000643810">
    <property type="component" value="Unassembled WGS sequence"/>
</dbReference>
<keyword evidence="4 6" id="KW-0378">Hydrolase</keyword>
<evidence type="ECO:0000256" key="1">
    <source>
        <dbReference type="ARBA" id="ARBA00009998"/>
    </source>
</evidence>
<name>A0ABR7GIE7_9FIRM</name>
<evidence type="ECO:0000256" key="6">
    <source>
        <dbReference type="HAMAP-Rule" id="MF_00337"/>
    </source>
</evidence>
<dbReference type="PANTHER" id="PTHR34137">
    <property type="entry name" value="EXODEOXYRIBONUCLEASE 7 SMALL SUBUNIT"/>
    <property type="match status" value="1"/>
</dbReference>
<comment type="subunit">
    <text evidence="6">Heterooligomer composed of large and small subunits.</text>
</comment>